<evidence type="ECO:0008006" key="4">
    <source>
        <dbReference type="Google" id="ProtNLM"/>
    </source>
</evidence>
<dbReference type="OMA" id="FGTWISI"/>
<feature type="compositionally biased region" description="Polar residues" evidence="1">
    <location>
        <begin position="157"/>
        <end position="173"/>
    </location>
</feature>
<name>A0A6A5C3K3_NAEFO</name>
<evidence type="ECO:0000313" key="3">
    <source>
        <dbReference type="Proteomes" id="UP000444721"/>
    </source>
</evidence>
<sequence length="607" mass="69396">MKRFLKEFFAGSRSGDDQSHEAPPIEEWKKEDFVKWLKEKDFNDFIVDSVRESSYFDEVLDFTKLTLHDLVVVLPNDSAVDVLNALSGDYPLIYESVKISNNNNFDNYLQSSDSVHVVRMDNMTQALQNLPKSNANSNGKYQQRTISSDLDFNNKNLSQSTNYDDSNNKSSPRNSDEEDVSSPTSSRTTSVSAKHVEVNASLIESFLQRKRKIFTEKTIPFSKFDKDSCLAKDIEFPACHSEGFSLTLPKFTKLSAQESHYVENILEKLKAIELSCSNENEKIEEIAQNLAIPERFKYIYLNPENIDIHALDSTNEKPYITIQLLLNYRSDLKDEEYPVGAFYFSVAIGLFCIEWNDQSVACVRRKDITNSEFIEIETIYTLYEIDALLTTVSKVCTEWNSTRKFDIKKCNQQHFVVDMLHRLNIMSVINHNRFYEATETKKKKRTKIKQAFAPYLNYGHFGTWISISASLWYKLLSKSSSAESESNISEDLKQALFNAIFEEEILTPSTEIDLTSIQNNISNDDKLVILHFPSSSCIKEFGSLTTSFGMKTETEPNFTLSLLRVFYKSMKSSTTDDEFPSSNSTTALVSTKPSCCLTGYTLSPPRR</sequence>
<reference evidence="2 3" key="1">
    <citation type="journal article" date="2019" name="Sci. Rep.">
        <title>Nanopore sequencing improves the draft genome of the human pathogenic amoeba Naegleria fowleri.</title>
        <authorList>
            <person name="Liechti N."/>
            <person name="Schurch N."/>
            <person name="Bruggmann R."/>
            <person name="Wittwer M."/>
        </authorList>
    </citation>
    <scope>NUCLEOTIDE SEQUENCE [LARGE SCALE GENOMIC DNA]</scope>
    <source>
        <strain evidence="2 3">ATCC 30894</strain>
    </source>
</reference>
<dbReference type="EMBL" id="VFQX01000009">
    <property type="protein sequence ID" value="KAF0982316.1"/>
    <property type="molecule type" value="Genomic_DNA"/>
</dbReference>
<comment type="caution">
    <text evidence="2">The sequence shown here is derived from an EMBL/GenBank/DDBJ whole genome shotgun (WGS) entry which is preliminary data.</text>
</comment>
<dbReference type="VEuPathDB" id="AmoebaDB:FDP41_011246"/>
<dbReference type="Proteomes" id="UP000444721">
    <property type="component" value="Unassembled WGS sequence"/>
</dbReference>
<dbReference type="GeneID" id="68118461"/>
<dbReference type="RefSeq" id="XP_044567029.1">
    <property type="nucleotide sequence ID" value="XM_044701633.1"/>
</dbReference>
<organism evidence="2 3">
    <name type="scientific">Naegleria fowleri</name>
    <name type="common">Brain eating amoeba</name>
    <dbReference type="NCBI Taxonomy" id="5763"/>
    <lineage>
        <taxon>Eukaryota</taxon>
        <taxon>Discoba</taxon>
        <taxon>Heterolobosea</taxon>
        <taxon>Tetramitia</taxon>
        <taxon>Eutetramitia</taxon>
        <taxon>Vahlkampfiidae</taxon>
        <taxon>Naegleria</taxon>
    </lineage>
</organism>
<feature type="compositionally biased region" description="Low complexity" evidence="1">
    <location>
        <begin position="181"/>
        <end position="192"/>
    </location>
</feature>
<evidence type="ECO:0000256" key="1">
    <source>
        <dbReference type="SAM" id="MobiDB-lite"/>
    </source>
</evidence>
<feature type="region of interest" description="Disordered" evidence="1">
    <location>
        <begin position="157"/>
        <end position="193"/>
    </location>
</feature>
<protein>
    <recommendedName>
        <fullName evidence="4">SAM domain-containing protein</fullName>
    </recommendedName>
</protein>
<gene>
    <name evidence="2" type="ORF">FDP41_011246</name>
</gene>
<dbReference type="OrthoDB" id="10257099at2759"/>
<dbReference type="VEuPathDB" id="AmoebaDB:NfTy_020480"/>
<evidence type="ECO:0000313" key="2">
    <source>
        <dbReference type="EMBL" id="KAF0982316.1"/>
    </source>
</evidence>
<dbReference type="AlphaFoldDB" id="A0A6A5C3K3"/>
<keyword evidence="3" id="KW-1185">Reference proteome</keyword>
<proteinExistence type="predicted"/>
<dbReference type="VEuPathDB" id="AmoebaDB:NF0094690"/>
<accession>A0A6A5C3K3</accession>